<sequence length="182" mass="21472">MSRLNQLSNTLAQLASQAELVDHKRGEHYQPLFDEHLFQCKSHLLLPCVHEIQATLTTLINEEQSGKLTTSSAQYLTERLLTQISAIQRELATLNIRHSEAKRNQEFRKPIHRLYQELAQHQNWEYRLMEMVSDKEQMLHSAPLNQQPAAYQDLMITKQRLQRCRDAKVKLEKQIAFRERQK</sequence>
<feature type="coiled-coil region" evidence="1">
    <location>
        <begin position="154"/>
        <end position="181"/>
    </location>
</feature>
<dbReference type="EMBL" id="QVMU01000012">
    <property type="protein sequence ID" value="RJX70221.1"/>
    <property type="molecule type" value="Genomic_DNA"/>
</dbReference>
<protein>
    <submittedName>
        <fullName evidence="2">Prepilin peptidase</fullName>
    </submittedName>
</protein>
<evidence type="ECO:0000313" key="3">
    <source>
        <dbReference type="Proteomes" id="UP000273252"/>
    </source>
</evidence>
<dbReference type="Gene3D" id="1.20.1270.340">
    <property type="match status" value="1"/>
</dbReference>
<evidence type="ECO:0000313" key="2">
    <source>
        <dbReference type="EMBL" id="RJX70221.1"/>
    </source>
</evidence>
<dbReference type="OrthoDB" id="6402824at2"/>
<evidence type="ECO:0000256" key="1">
    <source>
        <dbReference type="SAM" id="Coils"/>
    </source>
</evidence>
<name>A0A3A6QE48_9VIBR</name>
<accession>A0A3A6QE48</accession>
<dbReference type="RefSeq" id="WP_120032227.1">
    <property type="nucleotide sequence ID" value="NZ_QVMU01000012.1"/>
</dbReference>
<comment type="caution">
    <text evidence="2">The sequence shown here is derived from an EMBL/GenBank/DDBJ whole genome shotgun (WGS) entry which is preliminary data.</text>
</comment>
<dbReference type="Pfam" id="PF07445">
    <property type="entry name" value="PriC"/>
    <property type="match status" value="1"/>
</dbReference>
<dbReference type="Proteomes" id="UP000273252">
    <property type="component" value="Unassembled WGS sequence"/>
</dbReference>
<proteinExistence type="predicted"/>
<gene>
    <name evidence="2" type="ORF">DZ860_13795</name>
</gene>
<reference evidence="2 3" key="1">
    <citation type="submission" date="2018-08" db="EMBL/GenBank/DDBJ databases">
        <title>Vibrio isolated from the Eastern China Marginal Seas.</title>
        <authorList>
            <person name="Li Y."/>
        </authorList>
    </citation>
    <scope>NUCLEOTIDE SEQUENCE [LARGE SCALE GENOMIC DNA]</scope>
    <source>
        <strain evidence="2 3">BEI233</strain>
    </source>
</reference>
<keyword evidence="3" id="KW-1185">Reference proteome</keyword>
<dbReference type="AlphaFoldDB" id="A0A3A6QE48"/>
<keyword evidence="1" id="KW-0175">Coiled coil</keyword>
<dbReference type="InterPro" id="IPR010890">
    <property type="entry name" value="PriC"/>
</dbReference>
<dbReference type="InterPro" id="IPR038338">
    <property type="entry name" value="PriC_sf"/>
</dbReference>
<organism evidence="2 3">
    <name type="scientific">Vibrio sinensis</name>
    <dbReference type="NCBI Taxonomy" id="2302434"/>
    <lineage>
        <taxon>Bacteria</taxon>
        <taxon>Pseudomonadati</taxon>
        <taxon>Pseudomonadota</taxon>
        <taxon>Gammaproteobacteria</taxon>
        <taxon>Vibrionales</taxon>
        <taxon>Vibrionaceae</taxon>
        <taxon>Vibrio</taxon>
    </lineage>
</organism>